<organism evidence="2 3">
    <name type="scientific">Virgisporangium aliadipatigenens</name>
    <dbReference type="NCBI Taxonomy" id="741659"/>
    <lineage>
        <taxon>Bacteria</taxon>
        <taxon>Bacillati</taxon>
        <taxon>Actinomycetota</taxon>
        <taxon>Actinomycetes</taxon>
        <taxon>Micromonosporales</taxon>
        <taxon>Micromonosporaceae</taxon>
        <taxon>Virgisporangium</taxon>
    </lineage>
</organism>
<dbReference type="GO" id="GO:0016747">
    <property type="term" value="F:acyltransferase activity, transferring groups other than amino-acyl groups"/>
    <property type="evidence" value="ECO:0007669"/>
    <property type="project" value="InterPro"/>
</dbReference>
<gene>
    <name evidence="2" type="ORF">Val02_44000</name>
</gene>
<dbReference type="PROSITE" id="PS51186">
    <property type="entry name" value="GNAT"/>
    <property type="match status" value="1"/>
</dbReference>
<comment type="caution">
    <text evidence="2">The sequence shown here is derived from an EMBL/GenBank/DDBJ whole genome shotgun (WGS) entry which is preliminary data.</text>
</comment>
<dbReference type="SUPFAM" id="SSF55729">
    <property type="entry name" value="Acyl-CoA N-acyltransferases (Nat)"/>
    <property type="match status" value="1"/>
</dbReference>
<name>A0A8J4DRC6_9ACTN</name>
<reference evidence="2" key="1">
    <citation type="submission" date="2021-01" db="EMBL/GenBank/DDBJ databases">
        <title>Whole genome shotgun sequence of Virgisporangium aliadipatigenens NBRC 105644.</title>
        <authorList>
            <person name="Komaki H."/>
            <person name="Tamura T."/>
        </authorList>
    </citation>
    <scope>NUCLEOTIDE SEQUENCE</scope>
    <source>
        <strain evidence="2">NBRC 105644</strain>
    </source>
</reference>
<accession>A0A8J4DRC6</accession>
<evidence type="ECO:0000313" key="2">
    <source>
        <dbReference type="EMBL" id="GIJ47514.1"/>
    </source>
</evidence>
<dbReference type="Gene3D" id="3.40.630.30">
    <property type="match status" value="1"/>
</dbReference>
<evidence type="ECO:0000313" key="3">
    <source>
        <dbReference type="Proteomes" id="UP000619260"/>
    </source>
</evidence>
<evidence type="ECO:0000259" key="1">
    <source>
        <dbReference type="PROSITE" id="PS51186"/>
    </source>
</evidence>
<protein>
    <recommendedName>
        <fullName evidence="1">N-acetyltransferase domain-containing protein</fullName>
    </recommendedName>
</protein>
<dbReference type="RefSeq" id="WP_203901017.1">
    <property type="nucleotide sequence ID" value="NZ_BOPF01000015.1"/>
</dbReference>
<dbReference type="Proteomes" id="UP000619260">
    <property type="component" value="Unassembled WGS sequence"/>
</dbReference>
<dbReference type="InterPro" id="IPR013653">
    <property type="entry name" value="GCN5-like_dom"/>
</dbReference>
<keyword evidence="3" id="KW-1185">Reference proteome</keyword>
<proteinExistence type="predicted"/>
<feature type="domain" description="N-acetyltransferase" evidence="1">
    <location>
        <begin position="129"/>
        <end position="267"/>
    </location>
</feature>
<dbReference type="AlphaFoldDB" id="A0A8J4DRC6"/>
<sequence length="267" mass="29239">MSVSQAAVESKDVLVTTWADLIRDRGGDLNTDQGVSFMWADSTFGFWNTIAFTDVDTPQDALGDRLSRAASYMRTRSQAGYLWVFEELLSAQAKQDLFSRAAEAGLQLAFSGCGMAGDLSVPDPHHPELEFRRVESDEELVTYGEINGRAYGMTLEAGRNAIAGSKLWLHDAYAYVGYRDGRPVTCAATIAARGSVFLALVATVPEETRRGYGEAVTRKAIHEGLKETGHRRVVLHATQAGRPVYERIGCRANTPIHFFQLADGGRS</sequence>
<dbReference type="InterPro" id="IPR016181">
    <property type="entry name" value="Acyl_CoA_acyltransferase"/>
</dbReference>
<dbReference type="InterPro" id="IPR000182">
    <property type="entry name" value="GNAT_dom"/>
</dbReference>
<dbReference type="Pfam" id="PF08445">
    <property type="entry name" value="FR47"/>
    <property type="match status" value="1"/>
</dbReference>
<dbReference type="EMBL" id="BOPF01000015">
    <property type="protein sequence ID" value="GIJ47514.1"/>
    <property type="molecule type" value="Genomic_DNA"/>
</dbReference>